<reference evidence="4" key="1">
    <citation type="submission" date="2023-01" db="EMBL/GenBank/DDBJ databases">
        <title>Metagenome sequencing of chrysophaentin producing Chrysophaeum taylorii.</title>
        <authorList>
            <person name="Davison J."/>
            <person name="Bewley C."/>
        </authorList>
    </citation>
    <scope>NUCLEOTIDE SEQUENCE</scope>
    <source>
        <strain evidence="4">NIES-1699</strain>
    </source>
</reference>
<feature type="region of interest" description="Disordered" evidence="2">
    <location>
        <begin position="334"/>
        <end position="362"/>
    </location>
</feature>
<protein>
    <recommendedName>
        <fullName evidence="3">Calcium-regulated actin-bundling protein C-terminal domain-containing protein</fullName>
    </recommendedName>
</protein>
<comment type="caution">
    <text evidence="4">The sequence shown here is derived from an EMBL/GenBank/DDBJ whole genome shotgun (WGS) entry which is preliminary data.</text>
</comment>
<keyword evidence="5" id="KW-1185">Reference proteome</keyword>
<feature type="region of interest" description="Disordered" evidence="2">
    <location>
        <begin position="156"/>
        <end position="190"/>
    </location>
</feature>
<proteinExistence type="predicted"/>
<evidence type="ECO:0000259" key="3">
    <source>
        <dbReference type="Pfam" id="PF18060"/>
    </source>
</evidence>
<keyword evidence="1" id="KW-0175">Coiled coil</keyword>
<dbReference type="GO" id="GO:0051015">
    <property type="term" value="F:actin filament binding"/>
    <property type="evidence" value="ECO:0007669"/>
    <property type="project" value="TreeGrafter"/>
</dbReference>
<accession>A0AAD7XIL5</accession>
<dbReference type="GO" id="GO:0051764">
    <property type="term" value="P:actin crosslink formation"/>
    <property type="evidence" value="ECO:0007669"/>
    <property type="project" value="TreeGrafter"/>
</dbReference>
<dbReference type="Pfam" id="PF18060">
    <property type="entry name" value="F_actin_bund_C"/>
    <property type="match status" value="1"/>
</dbReference>
<evidence type="ECO:0000256" key="2">
    <source>
        <dbReference type="SAM" id="MobiDB-lite"/>
    </source>
</evidence>
<dbReference type="Proteomes" id="UP001230188">
    <property type="component" value="Unassembled WGS sequence"/>
</dbReference>
<evidence type="ECO:0000313" key="5">
    <source>
        <dbReference type="Proteomes" id="UP001230188"/>
    </source>
</evidence>
<feature type="compositionally biased region" description="Low complexity" evidence="2">
    <location>
        <begin position="168"/>
        <end position="179"/>
    </location>
</feature>
<evidence type="ECO:0000256" key="1">
    <source>
        <dbReference type="SAM" id="Coils"/>
    </source>
</evidence>
<dbReference type="GO" id="GO:0030863">
    <property type="term" value="C:cortical cytoskeleton"/>
    <property type="evidence" value="ECO:0007669"/>
    <property type="project" value="TreeGrafter"/>
</dbReference>
<feature type="coiled-coil region" evidence="1">
    <location>
        <begin position="253"/>
        <end position="308"/>
    </location>
</feature>
<dbReference type="GO" id="GO:0030046">
    <property type="term" value="P:parallel actin filament bundle assembly"/>
    <property type="evidence" value="ECO:0007669"/>
    <property type="project" value="TreeGrafter"/>
</dbReference>
<feature type="compositionally biased region" description="Basic and acidic residues" evidence="2">
    <location>
        <begin position="340"/>
        <end position="353"/>
    </location>
</feature>
<feature type="domain" description="Calcium-regulated actin-bundling protein C-terminal" evidence="3">
    <location>
        <begin position="192"/>
        <end position="274"/>
    </location>
</feature>
<dbReference type="InterPro" id="IPR040810">
    <property type="entry name" value="F_actin_bund_C"/>
</dbReference>
<sequence length="362" mass="39908">MASFTEEDKEALTTLAKMPYDKQAKQFLNAYWSRELKLGKSEAACEKIWDFTHEFMRLDRRGREGCELDEFEAHQFLERDVGAMTVKDMRAALTRIDIDFTQKMSLVEFLIFHHEIQDWASLVNWTPAGSISQQKMLRRAQAQMSAAQEALSRATAKADESKVEADRAAAAADASSRAAVESEQAAKEQHDATVELVAQEKAKADAIALEETKANDDSLSTVKRNKAKAQLAILKSEDSQPLRTARISSAAAERRARKAAKAAQTAADEAREAKVLADAAAAAAEQAMNDADLEVEALTEQLEEAKAACAGSSGTEDGTFWWLDREFEDSLKYMGPKQRAKAEAARRQSREKAAATPEKSTP</sequence>
<evidence type="ECO:0000313" key="4">
    <source>
        <dbReference type="EMBL" id="KAJ8599519.1"/>
    </source>
</evidence>
<dbReference type="EMBL" id="JAQMWT010000556">
    <property type="protein sequence ID" value="KAJ8599519.1"/>
    <property type="molecule type" value="Genomic_DNA"/>
</dbReference>
<gene>
    <name evidence="4" type="ORF">CTAYLR_009451</name>
</gene>
<dbReference type="PANTHER" id="PTHR37009">
    <property type="entry name" value="EF-HAND DOMAIN-CONTAINING PROTEIN"/>
    <property type="match status" value="1"/>
</dbReference>
<organism evidence="4 5">
    <name type="scientific">Chrysophaeum taylorii</name>
    <dbReference type="NCBI Taxonomy" id="2483200"/>
    <lineage>
        <taxon>Eukaryota</taxon>
        <taxon>Sar</taxon>
        <taxon>Stramenopiles</taxon>
        <taxon>Ochrophyta</taxon>
        <taxon>Pelagophyceae</taxon>
        <taxon>Pelagomonadales</taxon>
        <taxon>Pelagomonadaceae</taxon>
        <taxon>Chrysophaeum</taxon>
    </lineage>
</organism>
<dbReference type="AlphaFoldDB" id="A0AAD7XIL5"/>
<feature type="compositionally biased region" description="Basic and acidic residues" evidence="2">
    <location>
        <begin position="156"/>
        <end position="167"/>
    </location>
</feature>
<name>A0AAD7XIL5_9STRA</name>
<dbReference type="PANTHER" id="PTHR37009:SF2">
    <property type="entry name" value="TOLA PROTEIN"/>
    <property type="match status" value="1"/>
</dbReference>
<dbReference type="InterPro" id="IPR053356">
    <property type="entry name" value="Calcium-reg_actin-bundling"/>
</dbReference>